<feature type="transmembrane region" description="Helical" evidence="2">
    <location>
        <begin position="640"/>
        <end position="662"/>
    </location>
</feature>
<feature type="region of interest" description="Disordered" evidence="1">
    <location>
        <begin position="1"/>
        <end position="44"/>
    </location>
</feature>
<name>A0AA40C7H6_9PEZI</name>
<proteinExistence type="predicted"/>
<keyword evidence="2" id="KW-0812">Transmembrane</keyword>
<dbReference type="Proteomes" id="UP001175000">
    <property type="component" value="Unassembled WGS sequence"/>
</dbReference>
<evidence type="ECO:0000313" key="4">
    <source>
        <dbReference type="Proteomes" id="UP001175000"/>
    </source>
</evidence>
<feature type="transmembrane region" description="Helical" evidence="2">
    <location>
        <begin position="165"/>
        <end position="189"/>
    </location>
</feature>
<keyword evidence="2" id="KW-1133">Transmembrane helix</keyword>
<gene>
    <name evidence="3" type="ORF">B0T14DRAFT_563615</name>
</gene>
<dbReference type="EMBL" id="JAULSU010000002">
    <property type="protein sequence ID" value="KAK0627845.1"/>
    <property type="molecule type" value="Genomic_DNA"/>
</dbReference>
<evidence type="ECO:0000256" key="2">
    <source>
        <dbReference type="SAM" id="Phobius"/>
    </source>
</evidence>
<feature type="transmembrane region" description="Helical" evidence="2">
    <location>
        <begin position="98"/>
        <end position="119"/>
    </location>
</feature>
<feature type="transmembrane region" description="Helical" evidence="2">
    <location>
        <begin position="583"/>
        <end position="605"/>
    </location>
</feature>
<feature type="transmembrane region" description="Helical" evidence="2">
    <location>
        <begin position="53"/>
        <end position="78"/>
    </location>
</feature>
<comment type="caution">
    <text evidence="3">The sequence shown here is derived from an EMBL/GenBank/DDBJ whole genome shotgun (WGS) entry which is preliminary data.</text>
</comment>
<dbReference type="AlphaFoldDB" id="A0AA40C7H6"/>
<keyword evidence="2" id="KW-0472">Membrane</keyword>
<reference evidence="3" key="1">
    <citation type="submission" date="2023-06" db="EMBL/GenBank/DDBJ databases">
        <title>Genome-scale phylogeny and comparative genomics of the fungal order Sordariales.</title>
        <authorList>
            <consortium name="Lawrence Berkeley National Laboratory"/>
            <person name="Hensen N."/>
            <person name="Bonometti L."/>
            <person name="Westerberg I."/>
            <person name="Brannstrom I.O."/>
            <person name="Guillou S."/>
            <person name="Cros-Aarteil S."/>
            <person name="Calhoun S."/>
            <person name="Haridas S."/>
            <person name="Kuo A."/>
            <person name="Mondo S."/>
            <person name="Pangilinan J."/>
            <person name="Riley R."/>
            <person name="Labutti K."/>
            <person name="Andreopoulos B."/>
            <person name="Lipzen A."/>
            <person name="Chen C."/>
            <person name="Yanf M."/>
            <person name="Daum C."/>
            <person name="Ng V."/>
            <person name="Clum A."/>
            <person name="Steindorff A."/>
            <person name="Ohm R."/>
            <person name="Martin F."/>
            <person name="Silar P."/>
            <person name="Natvig D."/>
            <person name="Lalanne C."/>
            <person name="Gautier V."/>
            <person name="Ament-Velasquez S.L."/>
            <person name="Kruys A."/>
            <person name="Hutchinson M.I."/>
            <person name="Powell A.J."/>
            <person name="Barry K."/>
            <person name="Miller A.N."/>
            <person name="Grigoriev I.V."/>
            <person name="Debuchy R."/>
            <person name="Gladieux P."/>
            <person name="Thoren M.H."/>
            <person name="Johannesson H."/>
        </authorList>
    </citation>
    <scope>NUCLEOTIDE SEQUENCE</scope>
    <source>
        <strain evidence="3">CBS 606.72</strain>
    </source>
</reference>
<evidence type="ECO:0000313" key="3">
    <source>
        <dbReference type="EMBL" id="KAK0627845.1"/>
    </source>
</evidence>
<evidence type="ECO:0000256" key="1">
    <source>
        <dbReference type="SAM" id="MobiDB-lite"/>
    </source>
</evidence>
<keyword evidence="4" id="KW-1185">Reference proteome</keyword>
<accession>A0AA40C7H6</accession>
<sequence>MDLPQLAKGDAATEGDGLMLPASDSKAAPEARPSRQQIGRAPRTRSRIQAAGSINAAVLAVGLAVSTAVAAYLIFLWLPLLVGDSHLGPQLTGLWNSVALASWIPASVTISSAALRAVLGMQFATAVSLAAAVLLEGRGVPVRFAPLALTLRTSSMPSTWRLLDYLGGTLALDVPTTLATAVLVATTLLSQLSSTLLVSDLGTGPILSSLRAEAVGYGFSNPPNLQDGQLDFERFQEATNDASYWQAGSSEYPLFAEASETPLAPESLMLDTGPSLRAFPPLGDGISRASLHSYGGYAPVFDARVSCMTPLINANFTVEDDVLSIWTSAQFNGRLWVDIPSRARWHLDGADQSVREMWKRFNCSISLPADAFEGQAVGEWALTICEPESGAISLESPINDGSDGEGISPRFLIVVNATGRGVEWKRAVESGSFGWTVSNQTVPWTRLAHPSRRLFLDVSFCLDTFQDTINVPVSMTRPGRPRPEPLLQWDQGRRRYDASNITRLHAGAVDGLSYADRNVLILQQRANWTEDMVRTRRFLVPATSISTFQGLWAMYDSDISVTLCTFCENSETSFRAHRHHVTVFQAVLLTTGSLPLAIQALWTILTQRAYYDFIAEYDVAAPAEYSLFADRVIPIRQRGLLAVLAILVAHNVALLLLVGRFLSRPRLAMPGQLWQAFGQLAASGPMLAKDDGSEDEDDECVAGWALRATTARDSEVEEEMRRRNGAGGVGGRGEVALVYEHDDFGSGQLHLRPRTPKLAQQGRE</sequence>
<organism evidence="3 4">
    <name type="scientific">Immersiella caudata</name>
    <dbReference type="NCBI Taxonomy" id="314043"/>
    <lineage>
        <taxon>Eukaryota</taxon>
        <taxon>Fungi</taxon>
        <taxon>Dikarya</taxon>
        <taxon>Ascomycota</taxon>
        <taxon>Pezizomycotina</taxon>
        <taxon>Sordariomycetes</taxon>
        <taxon>Sordariomycetidae</taxon>
        <taxon>Sordariales</taxon>
        <taxon>Lasiosphaeriaceae</taxon>
        <taxon>Immersiella</taxon>
    </lineage>
</organism>
<protein>
    <submittedName>
        <fullName evidence="3">Uncharacterized protein</fullName>
    </submittedName>
</protein>